<evidence type="ECO:0000313" key="2">
    <source>
        <dbReference type="EMBL" id="GMT24658.1"/>
    </source>
</evidence>
<gene>
    <name evidence="2" type="ORF">PFISCL1PPCAC_15955</name>
</gene>
<feature type="region of interest" description="Disordered" evidence="1">
    <location>
        <begin position="1"/>
        <end position="21"/>
    </location>
</feature>
<sequence>SIGVSGAISNEELTADETNNKVDSNCEEDHLGIYKWHRNPIILQQRCETVSELVHFLNNLGHQIIIINCSSHFTVVN</sequence>
<comment type="caution">
    <text evidence="2">The sequence shown here is derived from an EMBL/GenBank/DDBJ whole genome shotgun (WGS) entry which is preliminary data.</text>
</comment>
<dbReference type="Proteomes" id="UP001432322">
    <property type="component" value="Unassembled WGS sequence"/>
</dbReference>
<protein>
    <submittedName>
        <fullName evidence="2">Uncharacterized protein</fullName>
    </submittedName>
</protein>
<dbReference type="EMBL" id="BTSY01000004">
    <property type="protein sequence ID" value="GMT24658.1"/>
    <property type="molecule type" value="Genomic_DNA"/>
</dbReference>
<organism evidence="2 3">
    <name type="scientific">Pristionchus fissidentatus</name>
    <dbReference type="NCBI Taxonomy" id="1538716"/>
    <lineage>
        <taxon>Eukaryota</taxon>
        <taxon>Metazoa</taxon>
        <taxon>Ecdysozoa</taxon>
        <taxon>Nematoda</taxon>
        <taxon>Chromadorea</taxon>
        <taxon>Rhabditida</taxon>
        <taxon>Rhabditina</taxon>
        <taxon>Diplogasteromorpha</taxon>
        <taxon>Diplogasteroidea</taxon>
        <taxon>Neodiplogasteridae</taxon>
        <taxon>Pristionchus</taxon>
    </lineage>
</organism>
<evidence type="ECO:0000313" key="3">
    <source>
        <dbReference type="Proteomes" id="UP001432322"/>
    </source>
</evidence>
<dbReference type="AlphaFoldDB" id="A0AAV5W2F6"/>
<name>A0AAV5W2F6_9BILA</name>
<evidence type="ECO:0000256" key="1">
    <source>
        <dbReference type="SAM" id="MobiDB-lite"/>
    </source>
</evidence>
<feature type="non-terminal residue" evidence="2">
    <location>
        <position position="1"/>
    </location>
</feature>
<proteinExistence type="predicted"/>
<reference evidence="2" key="1">
    <citation type="submission" date="2023-10" db="EMBL/GenBank/DDBJ databases">
        <title>Genome assembly of Pristionchus species.</title>
        <authorList>
            <person name="Yoshida K."/>
            <person name="Sommer R.J."/>
        </authorList>
    </citation>
    <scope>NUCLEOTIDE SEQUENCE</scope>
    <source>
        <strain evidence="2">RS5133</strain>
    </source>
</reference>
<accession>A0AAV5W2F6</accession>
<keyword evidence="3" id="KW-1185">Reference proteome</keyword>
<feature type="non-terminal residue" evidence="2">
    <location>
        <position position="77"/>
    </location>
</feature>